<feature type="transmembrane region" description="Helical" evidence="1">
    <location>
        <begin position="615"/>
        <end position="636"/>
    </location>
</feature>
<dbReference type="EMBL" id="RXIH01000011">
    <property type="protein sequence ID" value="RZN57153.1"/>
    <property type="molecule type" value="Genomic_DNA"/>
</dbReference>
<dbReference type="AlphaFoldDB" id="A0A523BEZ6"/>
<gene>
    <name evidence="4" type="ORF">DSO09_02210</name>
    <name evidence="3" type="ORF">EF809_01420</name>
</gene>
<keyword evidence="1" id="KW-1133">Transmembrane helix</keyword>
<keyword evidence="1" id="KW-0812">Transmembrane</keyword>
<dbReference type="InterPro" id="IPR011635">
    <property type="entry name" value="CARDB"/>
</dbReference>
<evidence type="ECO:0000313" key="6">
    <source>
        <dbReference type="Proteomes" id="UP000317265"/>
    </source>
</evidence>
<dbReference type="PANTHER" id="PTHR35902:SF3">
    <property type="entry name" value="NPCBM-ASSOCIATED, NEW3 DOMAIN OF ALPHA-GALACTOSIDASE"/>
    <property type="match status" value="1"/>
</dbReference>
<protein>
    <recommendedName>
        <fullName evidence="2">CARDB domain-containing protein</fullName>
    </recommendedName>
</protein>
<reference evidence="4 6" key="1">
    <citation type="journal article" date="2019" name="Nat. Microbiol.">
        <title>Expanding anaerobic alkane metabolism in the domain of Archaea.</title>
        <authorList>
            <person name="Wang Y."/>
            <person name="Wegener G."/>
            <person name="Hou J."/>
            <person name="Wang F."/>
            <person name="Xiao X."/>
        </authorList>
    </citation>
    <scope>NUCLEOTIDE SEQUENCE [LARGE SCALE GENOMIC DNA]</scope>
    <source>
        <strain evidence="4">WYZ-LMO11</strain>
    </source>
</reference>
<dbReference type="PANTHER" id="PTHR35902">
    <property type="entry name" value="S-LAYER DOMAIN-LIKE PROTEIN-RELATED"/>
    <property type="match status" value="1"/>
</dbReference>
<name>A0A523BEZ6_9CREN</name>
<proteinExistence type="predicted"/>
<evidence type="ECO:0000313" key="5">
    <source>
        <dbReference type="Proteomes" id="UP000316080"/>
    </source>
</evidence>
<organism evidence="4 6">
    <name type="scientific">Thermoproteota archaeon</name>
    <dbReference type="NCBI Taxonomy" id="2056631"/>
    <lineage>
        <taxon>Archaea</taxon>
        <taxon>Thermoproteota</taxon>
    </lineage>
</organism>
<comment type="caution">
    <text evidence="4">The sequence shown here is derived from an EMBL/GenBank/DDBJ whole genome shotgun (WGS) entry which is preliminary data.</text>
</comment>
<evidence type="ECO:0000313" key="3">
    <source>
        <dbReference type="EMBL" id="RZN57153.1"/>
    </source>
</evidence>
<evidence type="ECO:0000259" key="2">
    <source>
        <dbReference type="Pfam" id="PF07705"/>
    </source>
</evidence>
<sequence>MLKTKTIFLILIIILSLNINTVLSYSPPNLSLSFDKIILIPGKDNQLYLTIKNIGDATALQIWISISLPSSATGGALMILNGSDGRWYIDSLASSESYSIPLDIYVSPSAAGNIYQITITLSYQYYGSKTETRSIGVYVPPLEIQGAILSLSLSPYEIDFGKNNNLTLKIKNIGDADAKQVSIVLNMPGAGMSPLSLVNSDGKWYFDTIKVNEEIEIPITIYASVSSAGQTYQLPITISYSDYIKSKTETKYLTLIVPSSTSPLVDFEINVNPQDLNAGELNKIHIYLYNKGDSDASYVQILLNMPSGLVLKESDGHWSIDKIKSGESIDLEVNIYVSPLASGNTYQIPIIITYYDSLLRMKQETRYISLNVPTVYSKQAVIDISLNKNELKSGEINNLNLTIKNEGNGIAKSIFISLTIPIQSVILLDSDGNWYIDELKPGESITIPLKLFASPSSSGLLTTFTFSISYIDTNLKSKQQVSNIGMIIRGVVDIIVLDSSVFPSQITIGKPFSITVSIINLGTTTAQSVMIYPSESNGLKPVSYDKIFLGDLSVNTPSSFTISYYATNITSGRYVLNLEYTYKDNLGQSFKGILNVPVNILISTNTTQVKTSSEFSFNIIYPIIIIIIVIALVVILRKLRK</sequence>
<feature type="domain" description="CARDB" evidence="2">
    <location>
        <begin position="382"/>
        <end position="459"/>
    </location>
</feature>
<reference evidence="3 5" key="2">
    <citation type="journal article" date="2019" name="Nat. Microbiol.">
        <title>Wide diversity of methane and short-chain alkane metabolisms in uncultured archaea.</title>
        <authorList>
            <person name="Borrel G."/>
            <person name="Adam P.S."/>
            <person name="McKay L.J."/>
            <person name="Chen L.X."/>
            <person name="Sierra-Garcia I.N."/>
            <person name="Sieber C.M."/>
            <person name="Letourneur Q."/>
            <person name="Ghozlane A."/>
            <person name="Andersen G.L."/>
            <person name="Li W.J."/>
            <person name="Hallam S.J."/>
            <person name="Muyzer G."/>
            <person name="de Oliveira V.M."/>
            <person name="Inskeep W.P."/>
            <person name="Banfield J.F."/>
            <person name="Gribaldo S."/>
        </authorList>
    </citation>
    <scope>NUCLEOTIDE SEQUENCE [LARGE SCALE GENOMIC DNA]</scope>
    <source>
        <strain evidence="3">Verst-YHS</strain>
    </source>
</reference>
<keyword evidence="1" id="KW-0472">Membrane</keyword>
<evidence type="ECO:0000256" key="1">
    <source>
        <dbReference type="SAM" id="Phobius"/>
    </source>
</evidence>
<dbReference type="Proteomes" id="UP000317265">
    <property type="component" value="Unassembled WGS sequence"/>
</dbReference>
<dbReference type="Pfam" id="PF07705">
    <property type="entry name" value="CARDB"/>
    <property type="match status" value="1"/>
</dbReference>
<evidence type="ECO:0000313" key="4">
    <source>
        <dbReference type="EMBL" id="TDA39508.1"/>
    </source>
</evidence>
<dbReference type="Proteomes" id="UP000316080">
    <property type="component" value="Unassembled WGS sequence"/>
</dbReference>
<dbReference type="EMBL" id="QNVI01000025">
    <property type="protein sequence ID" value="TDA39508.1"/>
    <property type="molecule type" value="Genomic_DNA"/>
</dbReference>
<accession>A0A523BEZ6</accession>